<dbReference type="EMBL" id="JAMTCK010000014">
    <property type="protein sequence ID" value="MCP2168566.1"/>
    <property type="molecule type" value="Genomic_DNA"/>
</dbReference>
<dbReference type="InterPro" id="IPR017871">
    <property type="entry name" value="ABC_transporter-like_CS"/>
</dbReference>
<dbReference type="AlphaFoldDB" id="A0AAE3GI17"/>
<evidence type="ECO:0000313" key="6">
    <source>
        <dbReference type="Proteomes" id="UP001206128"/>
    </source>
</evidence>
<dbReference type="InterPro" id="IPR015855">
    <property type="entry name" value="ABC_transpr_MalK-like"/>
</dbReference>
<keyword evidence="3 5" id="KW-0067">ATP-binding</keyword>
<dbReference type="Proteomes" id="UP001206128">
    <property type="component" value="Unassembled WGS sequence"/>
</dbReference>
<accession>A0AAE3GI17</accession>
<keyword evidence="6" id="KW-1185">Reference proteome</keyword>
<dbReference type="Gene3D" id="3.40.50.300">
    <property type="entry name" value="P-loop containing nucleotide triphosphate hydrolases"/>
    <property type="match status" value="1"/>
</dbReference>
<keyword evidence="1" id="KW-0813">Transport</keyword>
<dbReference type="GO" id="GO:0140359">
    <property type="term" value="F:ABC-type transporter activity"/>
    <property type="evidence" value="ECO:0007669"/>
    <property type="project" value="InterPro"/>
</dbReference>
<evidence type="ECO:0000259" key="4">
    <source>
        <dbReference type="PROSITE" id="PS50893"/>
    </source>
</evidence>
<comment type="caution">
    <text evidence="5">The sequence shown here is derived from an EMBL/GenBank/DDBJ whole genome shotgun (WGS) entry which is preliminary data.</text>
</comment>
<dbReference type="InterPro" id="IPR003439">
    <property type="entry name" value="ABC_transporter-like_ATP-bd"/>
</dbReference>
<dbReference type="PROSITE" id="PS00211">
    <property type="entry name" value="ABC_TRANSPORTER_1"/>
    <property type="match status" value="1"/>
</dbReference>
<dbReference type="InterPro" id="IPR013611">
    <property type="entry name" value="Transp-assoc_OB_typ2"/>
</dbReference>
<evidence type="ECO:0000256" key="3">
    <source>
        <dbReference type="ARBA" id="ARBA00022840"/>
    </source>
</evidence>
<dbReference type="Gene3D" id="2.40.50.100">
    <property type="match status" value="1"/>
</dbReference>
<dbReference type="CDD" id="cd03301">
    <property type="entry name" value="ABC_MalK_N"/>
    <property type="match status" value="1"/>
</dbReference>
<dbReference type="FunFam" id="3.40.50.300:FF:000042">
    <property type="entry name" value="Maltose/maltodextrin ABC transporter, ATP-binding protein"/>
    <property type="match status" value="1"/>
</dbReference>
<dbReference type="InterPro" id="IPR012340">
    <property type="entry name" value="NA-bd_OB-fold"/>
</dbReference>
<evidence type="ECO:0000256" key="2">
    <source>
        <dbReference type="ARBA" id="ARBA00022741"/>
    </source>
</evidence>
<reference evidence="5" key="1">
    <citation type="submission" date="2022-06" db="EMBL/GenBank/DDBJ databases">
        <title>Genomic Encyclopedia of Archaeal and Bacterial Type Strains, Phase II (KMG-II): from individual species to whole genera.</title>
        <authorList>
            <person name="Goeker M."/>
        </authorList>
    </citation>
    <scope>NUCLEOTIDE SEQUENCE</scope>
    <source>
        <strain evidence="5">DSM 43935</strain>
    </source>
</reference>
<dbReference type="GO" id="GO:0055052">
    <property type="term" value="C:ATP-binding cassette (ABC) transporter complex, substrate-binding subunit-containing"/>
    <property type="evidence" value="ECO:0007669"/>
    <property type="project" value="TreeGrafter"/>
</dbReference>
<dbReference type="RefSeq" id="WP_253776526.1">
    <property type="nucleotide sequence ID" value="NZ_JAMTCK010000014.1"/>
</dbReference>
<proteinExistence type="predicted"/>
<dbReference type="InterPro" id="IPR047641">
    <property type="entry name" value="ABC_transpr_MalK/UgpC-like"/>
</dbReference>
<dbReference type="PANTHER" id="PTHR43875">
    <property type="entry name" value="MALTODEXTRIN IMPORT ATP-BINDING PROTEIN MSMX"/>
    <property type="match status" value="1"/>
</dbReference>
<dbReference type="InterPro" id="IPR027417">
    <property type="entry name" value="P-loop_NTPase"/>
</dbReference>
<dbReference type="SMART" id="SM00382">
    <property type="entry name" value="AAA"/>
    <property type="match status" value="1"/>
</dbReference>
<protein>
    <submittedName>
        <fullName evidence="5">Multiple sugar transport system ATP-binding protein</fullName>
    </submittedName>
</protein>
<dbReference type="Gene3D" id="2.40.50.140">
    <property type="entry name" value="Nucleic acid-binding proteins"/>
    <property type="match status" value="1"/>
</dbReference>
<feature type="domain" description="ABC transporter" evidence="4">
    <location>
        <begin position="4"/>
        <end position="236"/>
    </location>
</feature>
<dbReference type="Pfam" id="PF00005">
    <property type="entry name" value="ABC_tran"/>
    <property type="match status" value="1"/>
</dbReference>
<name>A0AAE3GI17_9PSEU</name>
<gene>
    <name evidence="5" type="ORF">LX83_005444</name>
</gene>
<sequence>MADIIVSDLVKTHPGGRRPATDHISLHIPDGEFLVLVGPSGCGKTTLLRMVAGLETPDAGTIHIRGRDVTHLSARQRNVSMVFQSYAIFPHMRVRANIGFGLMLHKVPKDEINRRVARAAELLNLTDVLDRHPAQLSGGQRQRVAVARAIAVDADVLLMDEPLSNLDALLRLQFRSELKKIVNQLGTTTIYVTHDQAEAMSLGDRVAVLRDGRIAQIGPPIEVYDRPADQFVGGFLGSPPMNFLPATVESGAGQARVLVGTQRLAAPGQLTGFAGRPVSVGIRAENINVSDTARDGALAAQVEVVEPTGSAVLLTVQLDGIQLKVQTPPSFATQPGKPVWLTIDPKHMRFYDPDTALALEVAA</sequence>
<evidence type="ECO:0000256" key="1">
    <source>
        <dbReference type="ARBA" id="ARBA00022448"/>
    </source>
</evidence>
<dbReference type="SUPFAM" id="SSF50331">
    <property type="entry name" value="MOP-like"/>
    <property type="match status" value="1"/>
</dbReference>
<dbReference type="InterPro" id="IPR008995">
    <property type="entry name" value="Mo/tungstate-bd_C_term_dom"/>
</dbReference>
<dbReference type="SUPFAM" id="SSF52540">
    <property type="entry name" value="P-loop containing nucleoside triphosphate hydrolases"/>
    <property type="match status" value="1"/>
</dbReference>
<dbReference type="GO" id="GO:0008643">
    <property type="term" value="P:carbohydrate transport"/>
    <property type="evidence" value="ECO:0007669"/>
    <property type="project" value="InterPro"/>
</dbReference>
<keyword evidence="2" id="KW-0547">Nucleotide-binding</keyword>
<dbReference type="GO" id="GO:0016887">
    <property type="term" value="F:ATP hydrolysis activity"/>
    <property type="evidence" value="ECO:0007669"/>
    <property type="project" value="InterPro"/>
</dbReference>
<dbReference type="PROSITE" id="PS50893">
    <property type="entry name" value="ABC_TRANSPORTER_2"/>
    <property type="match status" value="1"/>
</dbReference>
<dbReference type="Pfam" id="PF08402">
    <property type="entry name" value="TOBE_2"/>
    <property type="match status" value="1"/>
</dbReference>
<dbReference type="GO" id="GO:0005524">
    <property type="term" value="F:ATP binding"/>
    <property type="evidence" value="ECO:0007669"/>
    <property type="project" value="UniProtKB-KW"/>
</dbReference>
<dbReference type="InterPro" id="IPR003593">
    <property type="entry name" value="AAA+_ATPase"/>
</dbReference>
<keyword evidence="5" id="KW-0762">Sugar transport</keyword>
<dbReference type="PANTHER" id="PTHR43875:SF1">
    <property type="entry name" value="OSMOPROTECTIVE COMPOUNDS UPTAKE ATP-BINDING PROTEIN GGTA"/>
    <property type="match status" value="1"/>
</dbReference>
<organism evidence="5 6">
    <name type="scientific">Goodfellowiella coeruleoviolacea</name>
    <dbReference type="NCBI Taxonomy" id="334858"/>
    <lineage>
        <taxon>Bacteria</taxon>
        <taxon>Bacillati</taxon>
        <taxon>Actinomycetota</taxon>
        <taxon>Actinomycetes</taxon>
        <taxon>Pseudonocardiales</taxon>
        <taxon>Pseudonocardiaceae</taxon>
        <taxon>Goodfellowiella</taxon>
    </lineage>
</organism>
<evidence type="ECO:0000313" key="5">
    <source>
        <dbReference type="EMBL" id="MCP2168566.1"/>
    </source>
</evidence>